<evidence type="ECO:0000256" key="2">
    <source>
        <dbReference type="ARBA" id="ARBA00022917"/>
    </source>
</evidence>
<dbReference type="Pfam" id="PF22042">
    <property type="entry name" value="EF-G_D2"/>
    <property type="match status" value="1"/>
</dbReference>
<evidence type="ECO:0000256" key="6">
    <source>
        <dbReference type="SAM" id="MobiDB-lite"/>
    </source>
</evidence>
<protein>
    <recommendedName>
        <fullName evidence="5">Ribosome-releasing factor 2, mitochondrial</fullName>
        <shortName evidence="5">RRF2mt</shortName>
    </recommendedName>
    <alternativeName>
        <fullName evidence="5">Elongation factor G 2, mitochondrial</fullName>
        <shortName evidence="5">EF-G2mt</shortName>
        <shortName evidence="5">mEF-G 2</shortName>
    </alternativeName>
</protein>
<dbReference type="Pfam" id="PF00679">
    <property type="entry name" value="EFG_C"/>
    <property type="match status" value="1"/>
</dbReference>
<dbReference type="InterPro" id="IPR009000">
    <property type="entry name" value="Transl_B-barrel_sf"/>
</dbReference>
<organism evidence="8 9">
    <name type="scientific">Candidozyma haemuli</name>
    <dbReference type="NCBI Taxonomy" id="45357"/>
    <lineage>
        <taxon>Eukaryota</taxon>
        <taxon>Fungi</taxon>
        <taxon>Dikarya</taxon>
        <taxon>Ascomycota</taxon>
        <taxon>Saccharomycotina</taxon>
        <taxon>Pichiomycetes</taxon>
        <taxon>Metschnikowiaceae</taxon>
        <taxon>Candidozyma</taxon>
    </lineage>
</organism>
<dbReference type="SMART" id="SM00838">
    <property type="entry name" value="EFG_C"/>
    <property type="match status" value="1"/>
</dbReference>
<accession>A0ABX8I8S6</accession>
<dbReference type="HAMAP" id="MF_03059">
    <property type="entry name" value="mEF_G_2"/>
    <property type="match status" value="1"/>
</dbReference>
<dbReference type="PANTHER" id="PTHR43261:SF1">
    <property type="entry name" value="RIBOSOME-RELEASING FACTOR 2, MITOCHONDRIAL"/>
    <property type="match status" value="1"/>
</dbReference>
<comment type="subcellular location">
    <subcellularLocation>
        <location evidence="5">Mitochondrion</location>
    </subcellularLocation>
</comment>
<keyword evidence="2 5" id="KW-0648">Protein biosynthesis</keyword>
<dbReference type="Gene3D" id="3.30.70.240">
    <property type="match status" value="1"/>
</dbReference>
<dbReference type="Gene3D" id="2.40.30.10">
    <property type="entry name" value="Translation factors"/>
    <property type="match status" value="1"/>
</dbReference>
<evidence type="ECO:0000256" key="1">
    <source>
        <dbReference type="ARBA" id="ARBA00022741"/>
    </source>
</evidence>
<evidence type="ECO:0000259" key="7">
    <source>
        <dbReference type="PROSITE" id="PS51722"/>
    </source>
</evidence>
<feature type="compositionally biased region" description="Basic residues" evidence="6">
    <location>
        <begin position="340"/>
        <end position="349"/>
    </location>
</feature>
<evidence type="ECO:0000256" key="5">
    <source>
        <dbReference type="HAMAP-Rule" id="MF_03059"/>
    </source>
</evidence>
<dbReference type="SUPFAM" id="SSF50447">
    <property type="entry name" value="Translation proteins"/>
    <property type="match status" value="1"/>
</dbReference>
<dbReference type="Pfam" id="PF14492">
    <property type="entry name" value="EFG_III"/>
    <property type="match status" value="1"/>
</dbReference>
<dbReference type="PANTHER" id="PTHR43261">
    <property type="entry name" value="TRANSLATION ELONGATION FACTOR G-RELATED"/>
    <property type="match status" value="1"/>
</dbReference>
<dbReference type="InterPro" id="IPR041095">
    <property type="entry name" value="EFG_II"/>
</dbReference>
<dbReference type="PROSITE" id="PS51722">
    <property type="entry name" value="G_TR_2"/>
    <property type="match status" value="1"/>
</dbReference>
<reference evidence="8 9" key="1">
    <citation type="submission" date="2021-06" db="EMBL/GenBank/DDBJ databases">
        <title>Candida outbreak in Lebanon.</title>
        <authorList>
            <person name="Finianos M."/>
        </authorList>
    </citation>
    <scope>NUCLEOTIDE SEQUENCE [LARGE SCALE GENOMIC DNA]</scope>
    <source>
        <strain evidence="8">CA3LBN</strain>
    </source>
</reference>
<dbReference type="InterPro" id="IPR000640">
    <property type="entry name" value="EFG_V-like"/>
</dbReference>
<feature type="region of interest" description="Disordered" evidence="6">
    <location>
        <begin position="333"/>
        <end position="359"/>
    </location>
</feature>
<comment type="similarity">
    <text evidence="5">Belongs to the TRAFAC class translation factor GTPase superfamily. Classic translation factor GTPase family. EF-G/EF-2 subfamily.</text>
</comment>
<name>A0ABX8I8S6_9ASCO</name>
<dbReference type="CDD" id="cd03713">
    <property type="entry name" value="EFG_mtEFG_C"/>
    <property type="match status" value="1"/>
</dbReference>
<dbReference type="InterPro" id="IPR005225">
    <property type="entry name" value="Small_GTP-bd"/>
</dbReference>
<dbReference type="Proteomes" id="UP000825434">
    <property type="component" value="Chromosome 5"/>
</dbReference>
<dbReference type="InterPro" id="IPR035649">
    <property type="entry name" value="EFG_V"/>
</dbReference>
<feature type="binding site" evidence="5">
    <location>
        <begin position="46"/>
        <end position="53"/>
    </location>
    <ligand>
        <name>GTP</name>
        <dbReference type="ChEBI" id="CHEBI:37565"/>
    </ligand>
</feature>
<dbReference type="InterPro" id="IPR035647">
    <property type="entry name" value="EFG_III/V"/>
</dbReference>
<dbReference type="InterPro" id="IPR030851">
    <property type="entry name" value="EFG2"/>
</dbReference>
<dbReference type="InterPro" id="IPR031157">
    <property type="entry name" value="G_TR_CS"/>
</dbReference>
<dbReference type="PRINTS" id="PR00315">
    <property type="entry name" value="ELONGATNFCT"/>
</dbReference>
<gene>
    <name evidence="5" type="primary">MEF2</name>
    <name evidence="8" type="ORF">CA3LBN_004024</name>
</gene>
<evidence type="ECO:0000256" key="4">
    <source>
        <dbReference type="ARBA" id="ARBA00023134"/>
    </source>
</evidence>
<dbReference type="Gene3D" id="3.40.50.300">
    <property type="entry name" value="P-loop containing nucleotide triphosphate hydrolases"/>
    <property type="match status" value="1"/>
</dbReference>
<evidence type="ECO:0000313" key="9">
    <source>
        <dbReference type="Proteomes" id="UP000825434"/>
    </source>
</evidence>
<dbReference type="CDD" id="cd01886">
    <property type="entry name" value="EF-G"/>
    <property type="match status" value="1"/>
</dbReference>
<keyword evidence="1 5" id="KW-0547">Nucleotide-binding</keyword>
<dbReference type="Gene3D" id="3.30.70.870">
    <property type="entry name" value="Elongation Factor G (Translational Gtpase), domain 3"/>
    <property type="match status" value="1"/>
</dbReference>
<keyword evidence="3 5" id="KW-0496">Mitochondrion</keyword>
<dbReference type="CDD" id="cd16262">
    <property type="entry name" value="EFG_III"/>
    <property type="match status" value="1"/>
</dbReference>
<dbReference type="Pfam" id="PF00009">
    <property type="entry name" value="GTP_EFTU"/>
    <property type="match status" value="1"/>
</dbReference>
<dbReference type="SUPFAM" id="SSF52540">
    <property type="entry name" value="P-loop containing nucleoside triphosphate hydrolases"/>
    <property type="match status" value="1"/>
</dbReference>
<feature type="domain" description="Tr-type G" evidence="7">
    <location>
        <begin position="37"/>
        <end position="326"/>
    </location>
</feature>
<evidence type="ECO:0000313" key="8">
    <source>
        <dbReference type="EMBL" id="QWU89676.1"/>
    </source>
</evidence>
<feature type="binding site" evidence="5">
    <location>
        <begin position="164"/>
        <end position="167"/>
    </location>
    <ligand>
        <name>GTP</name>
        <dbReference type="ChEBI" id="CHEBI:37565"/>
    </ligand>
</feature>
<dbReference type="EMBL" id="CP076665">
    <property type="protein sequence ID" value="QWU89676.1"/>
    <property type="molecule type" value="Genomic_DNA"/>
</dbReference>
<evidence type="ECO:0000256" key="3">
    <source>
        <dbReference type="ARBA" id="ARBA00023128"/>
    </source>
</evidence>
<comment type="function">
    <text evidence="5">Mitochondrial GTPase that mediates the disassembly of ribosomes from messenger RNA at the termination of mitochondrial protein biosynthesis. Not involved in the GTP-dependent ribosomal translocation step during translation elongation.</text>
</comment>
<dbReference type="InterPro" id="IPR053905">
    <property type="entry name" value="EF-G-like_DII"/>
</dbReference>
<dbReference type="InterPro" id="IPR000795">
    <property type="entry name" value="T_Tr_GTP-bd_dom"/>
</dbReference>
<dbReference type="InterPro" id="IPR009022">
    <property type="entry name" value="EFG_III"/>
</dbReference>
<sequence length="846" mass="93437">MPGRMLEGVFRQLAGATRSIHASCVRAEPKLNAVPPVKTRNIGIIAHIDAGKTTTTERMLFYSGKTSRIGNVDEGDTVTDYLPSERSRGITIQSAAISIPWNAHKINIIDTPGHADFTFEVTRSLRVLDGAVTILDAVAGVEAQTEKVWHQAAALNIPRIAYINKMDRPGAGFSRTVKEIVSKLQTRVVCVNLPYFENVDSEPVFKGVIDVIHKKLLLWDSSVDLDGTKITAVDINEATVGELYKMVAGSRESMVETLGEFDDSIIESFFEHDEDYMAIPASVLQTAINKATLQNNITPVFCGSSFRNIGVQPLMDGVVRYLPSPLQIELPEVTSSSSKITKKKRKAQKKTGSETSDAIPLKMDPTKGLIINNNNNLTVALAFKVITHPARGVMTFFRVYSGQLASNSTVVNTRTGKKLNLRKIMLMHGDTPEEVSRIAAGNIGVVAGTEDDIITGDTLVSHGVTKGKHFSDIEANLKLHPIDIPPPLFNSSIEPATAGDARYMNDCIRMLLREDPSLHVSEDEDMGQTVLSGMGELHLEIIKDRLVNDMKANVRLRDVAVSYKETVARPDGTSATCDHFDNAEINAEVQFDSFEGEAAESYFADEDGAILLEHDNNILILEPGATPQYMIEAVKERRWKLDHTLQELQDSLIQGCITGLQMAGPRFGLPLHSCVLRIKNWNFPIDVKGPHSSALLDVGRRSVTKAVKELNDKSENNFGVLEPIMNTKVYVDSTSLGDVMHDLNNRCSATVLAVEDSGESLDKQNWALEEAEKIYLPPDYTMKQAHQDLTERKVIVAETPLREMVGYLSKLRSMTQGRGVFDMSYIGMRRVSPQRLESIRSQFSFI</sequence>
<feature type="binding site" evidence="5">
    <location>
        <begin position="110"/>
        <end position="114"/>
    </location>
    <ligand>
        <name>GTP</name>
        <dbReference type="ChEBI" id="CHEBI:37565"/>
    </ligand>
</feature>
<dbReference type="NCBIfam" id="TIGR00231">
    <property type="entry name" value="small_GTP"/>
    <property type="match status" value="1"/>
</dbReference>
<keyword evidence="9" id="KW-1185">Reference proteome</keyword>
<keyword evidence="4 5" id="KW-0342">GTP-binding</keyword>
<proteinExistence type="inferred from homology"/>
<dbReference type="SUPFAM" id="SSF54980">
    <property type="entry name" value="EF-G C-terminal domain-like"/>
    <property type="match status" value="2"/>
</dbReference>
<dbReference type="InterPro" id="IPR027417">
    <property type="entry name" value="P-loop_NTPase"/>
</dbReference>
<dbReference type="PROSITE" id="PS00301">
    <property type="entry name" value="G_TR_1"/>
    <property type="match status" value="1"/>
</dbReference>